<dbReference type="PANTHER" id="PTHR43279">
    <property type="entry name" value="CATECHOL-2,3-DIOXYGENASE"/>
    <property type="match status" value="1"/>
</dbReference>
<dbReference type="GO" id="GO:0046872">
    <property type="term" value="F:metal ion binding"/>
    <property type="evidence" value="ECO:0007669"/>
    <property type="project" value="UniProtKB-KW"/>
</dbReference>
<sequence>MASHLGHVHVIVSDLDRAISFYTDLLGLSVTEQQANYAFLSFGDHHHDLALQARPEASSPPPNSRGLYHVAFELDTPAALRACYESLQERETEAQPVDHGISKSLYFDDPDGNGVELYIDTRDDNGEQWNGENTQFDPMAL</sequence>
<dbReference type="AlphaFoldDB" id="A0A3A6PQV2"/>
<proteinExistence type="predicted"/>
<keyword evidence="1" id="KW-0479">Metal-binding</keyword>
<dbReference type="InterPro" id="IPR004360">
    <property type="entry name" value="Glyas_Fos-R_dOase_dom"/>
</dbReference>
<dbReference type="PANTHER" id="PTHR43279:SF1">
    <property type="entry name" value="CATECHOL-2,3-DIOXYGENASE"/>
    <property type="match status" value="1"/>
</dbReference>
<keyword evidence="3" id="KW-0223">Dioxygenase</keyword>
<evidence type="ECO:0000313" key="3">
    <source>
        <dbReference type="EMBL" id="RJX44161.1"/>
    </source>
</evidence>
<dbReference type="OrthoDB" id="37941at2157"/>
<name>A0A3A6PQV2_9EURY</name>
<organism evidence="3 4">
    <name type="scientific">Halonotius aquaticus</name>
    <dbReference type="NCBI Taxonomy" id="2216978"/>
    <lineage>
        <taxon>Archaea</taxon>
        <taxon>Methanobacteriati</taxon>
        <taxon>Methanobacteriota</taxon>
        <taxon>Stenosarchaea group</taxon>
        <taxon>Halobacteria</taxon>
        <taxon>Halobacteriales</taxon>
        <taxon>Haloferacaceae</taxon>
        <taxon>Halonotius</taxon>
    </lineage>
</organism>
<keyword evidence="3" id="KW-0560">Oxidoreductase</keyword>
<dbReference type="GO" id="GO:0004462">
    <property type="term" value="F:lactoylglutathione lyase activity"/>
    <property type="evidence" value="ECO:0007669"/>
    <property type="project" value="InterPro"/>
</dbReference>
<protein>
    <submittedName>
        <fullName evidence="3">Biphenyl-2,3-diol 1,2-dioxygenase</fullName>
    </submittedName>
</protein>
<dbReference type="Pfam" id="PF00903">
    <property type="entry name" value="Glyoxalase"/>
    <property type="match status" value="1"/>
</dbReference>
<keyword evidence="4" id="KW-1185">Reference proteome</keyword>
<feature type="domain" description="VOC" evidence="2">
    <location>
        <begin position="4"/>
        <end position="120"/>
    </location>
</feature>
<comment type="caution">
    <text evidence="3">The sequence shown here is derived from an EMBL/GenBank/DDBJ whole genome shotgun (WGS) entry which is preliminary data.</text>
</comment>
<evidence type="ECO:0000259" key="2">
    <source>
        <dbReference type="PROSITE" id="PS51819"/>
    </source>
</evidence>
<dbReference type="Gene3D" id="3.10.180.10">
    <property type="entry name" value="2,3-Dihydroxybiphenyl 1,2-Dioxygenase, domain 1"/>
    <property type="match status" value="1"/>
</dbReference>
<gene>
    <name evidence="3" type="ORF">DM826_03540</name>
</gene>
<evidence type="ECO:0000256" key="1">
    <source>
        <dbReference type="ARBA" id="ARBA00022723"/>
    </source>
</evidence>
<accession>A0A3A6PQV2</accession>
<dbReference type="GO" id="GO:0051213">
    <property type="term" value="F:dioxygenase activity"/>
    <property type="evidence" value="ECO:0007669"/>
    <property type="project" value="UniProtKB-KW"/>
</dbReference>
<dbReference type="PROSITE" id="PS00934">
    <property type="entry name" value="GLYOXALASE_I_1"/>
    <property type="match status" value="1"/>
</dbReference>
<dbReference type="EMBL" id="QKNY01000005">
    <property type="protein sequence ID" value="RJX44161.1"/>
    <property type="molecule type" value="Genomic_DNA"/>
</dbReference>
<dbReference type="SUPFAM" id="SSF54593">
    <property type="entry name" value="Glyoxalase/Bleomycin resistance protein/Dihydroxybiphenyl dioxygenase"/>
    <property type="match status" value="1"/>
</dbReference>
<dbReference type="InterPro" id="IPR029068">
    <property type="entry name" value="Glyas_Bleomycin-R_OHBP_Dase"/>
</dbReference>
<dbReference type="RefSeq" id="WP_120101544.1">
    <property type="nucleotide sequence ID" value="NZ_QKNY01000005.1"/>
</dbReference>
<evidence type="ECO:0000313" key="4">
    <source>
        <dbReference type="Proteomes" id="UP000276588"/>
    </source>
</evidence>
<dbReference type="Proteomes" id="UP000276588">
    <property type="component" value="Unassembled WGS sequence"/>
</dbReference>
<dbReference type="InterPro" id="IPR037523">
    <property type="entry name" value="VOC_core"/>
</dbReference>
<reference evidence="3 4" key="1">
    <citation type="submission" date="2018-06" db="EMBL/GenBank/DDBJ databases">
        <title>Halonotius sp. F13-13 a new haloarchaeeon isolated from a solar saltern from Isla Cristina, Huelva, Spain.</title>
        <authorList>
            <person name="Duran-Viseras A."/>
            <person name="Sanchez-Porro C."/>
            <person name="Ventosa A."/>
        </authorList>
    </citation>
    <scope>NUCLEOTIDE SEQUENCE [LARGE SCALE GENOMIC DNA]</scope>
    <source>
        <strain evidence="3 4">F13-13</strain>
    </source>
</reference>
<dbReference type="InterPro" id="IPR018146">
    <property type="entry name" value="Glyoxalase_1_CS"/>
</dbReference>
<dbReference type="PROSITE" id="PS51819">
    <property type="entry name" value="VOC"/>
    <property type="match status" value="1"/>
</dbReference>